<feature type="transmembrane region" description="Helical" evidence="7">
    <location>
        <begin position="142"/>
        <end position="160"/>
    </location>
</feature>
<comment type="similarity">
    <text evidence="2">Belongs to the peptidase S54 family.</text>
</comment>
<feature type="domain" description="Peptidase S54 rhomboid" evidence="8">
    <location>
        <begin position="101"/>
        <end position="231"/>
    </location>
</feature>
<dbReference type="InterPro" id="IPR050925">
    <property type="entry name" value="Rhomboid_protease_S54"/>
</dbReference>
<evidence type="ECO:0000256" key="2">
    <source>
        <dbReference type="ARBA" id="ARBA00009045"/>
    </source>
</evidence>
<comment type="subcellular location">
    <subcellularLocation>
        <location evidence="1">Membrane</location>
        <topology evidence="1">Multi-pass membrane protein</topology>
    </subcellularLocation>
</comment>
<keyword evidence="5 7" id="KW-1133">Transmembrane helix</keyword>
<dbReference type="AlphaFoldDB" id="A0A6J4RV68"/>
<dbReference type="GO" id="GO:0016020">
    <property type="term" value="C:membrane"/>
    <property type="evidence" value="ECO:0007669"/>
    <property type="project" value="UniProtKB-SubCell"/>
</dbReference>
<evidence type="ECO:0000256" key="7">
    <source>
        <dbReference type="SAM" id="Phobius"/>
    </source>
</evidence>
<dbReference type="GO" id="GO:0004252">
    <property type="term" value="F:serine-type endopeptidase activity"/>
    <property type="evidence" value="ECO:0007669"/>
    <property type="project" value="InterPro"/>
</dbReference>
<dbReference type="SUPFAM" id="SSF144091">
    <property type="entry name" value="Rhomboid-like"/>
    <property type="match status" value="1"/>
</dbReference>
<feature type="transmembrane region" description="Helical" evidence="7">
    <location>
        <begin position="243"/>
        <end position="264"/>
    </location>
</feature>
<evidence type="ECO:0000256" key="1">
    <source>
        <dbReference type="ARBA" id="ARBA00004141"/>
    </source>
</evidence>
<feature type="transmembrane region" description="Helical" evidence="7">
    <location>
        <begin position="219"/>
        <end position="236"/>
    </location>
</feature>
<name>A0A6J4RV68_9ACTN</name>
<proteinExistence type="inferred from homology"/>
<evidence type="ECO:0000256" key="3">
    <source>
        <dbReference type="ARBA" id="ARBA00022692"/>
    </source>
</evidence>
<dbReference type="PANTHER" id="PTHR43731">
    <property type="entry name" value="RHOMBOID PROTEASE"/>
    <property type="match status" value="1"/>
</dbReference>
<keyword evidence="6 7" id="KW-0472">Membrane</keyword>
<reference evidence="9" key="1">
    <citation type="submission" date="2020-02" db="EMBL/GenBank/DDBJ databases">
        <authorList>
            <person name="Meier V. D."/>
        </authorList>
    </citation>
    <scope>NUCLEOTIDE SEQUENCE</scope>
    <source>
        <strain evidence="9">AVDCRST_MAG30</strain>
    </source>
</reference>
<keyword evidence="4" id="KW-0378">Hydrolase</keyword>
<keyword evidence="3 7" id="KW-0812">Transmembrane</keyword>
<feature type="transmembrane region" description="Helical" evidence="7">
    <location>
        <begin position="62"/>
        <end position="83"/>
    </location>
</feature>
<dbReference type="InterPro" id="IPR035952">
    <property type="entry name" value="Rhomboid-like_sf"/>
</dbReference>
<evidence type="ECO:0000256" key="6">
    <source>
        <dbReference type="ARBA" id="ARBA00023136"/>
    </source>
</evidence>
<accession>A0A6J4RV68</accession>
<sequence length="279" mass="28496">MATCYRHPNRETGVSCSNCGNPICTDCMTATPVGMRCPDCAKQKTQVRTAASIAGGDPMATYVLIGICVLAAFGTGSLLGGGGNQVFYDGALNGPGVSAGQEYWRLLTSGFLHAGLIHLGFNMYILYFLGSMIEPALGKVRFLALYFASMLGGSFGALLLSPMVNTVGASGAVFGLMGAAFVMQRARGMNPMQSGIGPLILLNLGISFILPGISIGGHLGGLLFGVVAALAIEEIAKRRAPQALAIAACALVGLVAVAGSLAVAGRETNVGFGLISSLL</sequence>
<evidence type="ECO:0000256" key="5">
    <source>
        <dbReference type="ARBA" id="ARBA00022989"/>
    </source>
</evidence>
<gene>
    <name evidence="9" type="ORF">AVDCRST_MAG30-881</name>
</gene>
<dbReference type="InterPro" id="IPR022764">
    <property type="entry name" value="Peptidase_S54_rhomboid_dom"/>
</dbReference>
<protein>
    <recommendedName>
        <fullName evidence="8">Peptidase S54 rhomboid domain-containing protein</fullName>
    </recommendedName>
</protein>
<evidence type="ECO:0000313" key="9">
    <source>
        <dbReference type="EMBL" id="CAA9482445.1"/>
    </source>
</evidence>
<dbReference type="Gene3D" id="1.20.1540.10">
    <property type="entry name" value="Rhomboid-like"/>
    <property type="match status" value="1"/>
</dbReference>
<dbReference type="Pfam" id="PF01694">
    <property type="entry name" value="Rhomboid"/>
    <property type="match status" value="1"/>
</dbReference>
<evidence type="ECO:0000256" key="4">
    <source>
        <dbReference type="ARBA" id="ARBA00022801"/>
    </source>
</evidence>
<dbReference type="PANTHER" id="PTHR43731:SF14">
    <property type="entry name" value="PRESENILIN-ASSOCIATED RHOMBOID-LIKE PROTEIN, MITOCHONDRIAL"/>
    <property type="match status" value="1"/>
</dbReference>
<feature type="transmembrane region" description="Helical" evidence="7">
    <location>
        <begin position="103"/>
        <end position="130"/>
    </location>
</feature>
<organism evidence="9">
    <name type="scientific">uncultured Solirubrobacteraceae bacterium</name>
    <dbReference type="NCBI Taxonomy" id="1162706"/>
    <lineage>
        <taxon>Bacteria</taxon>
        <taxon>Bacillati</taxon>
        <taxon>Actinomycetota</taxon>
        <taxon>Thermoleophilia</taxon>
        <taxon>Solirubrobacterales</taxon>
        <taxon>Solirubrobacteraceae</taxon>
        <taxon>environmental samples</taxon>
    </lineage>
</organism>
<dbReference type="EMBL" id="CADCVS010000145">
    <property type="protein sequence ID" value="CAA9482445.1"/>
    <property type="molecule type" value="Genomic_DNA"/>
</dbReference>
<evidence type="ECO:0000259" key="8">
    <source>
        <dbReference type="Pfam" id="PF01694"/>
    </source>
</evidence>